<dbReference type="InterPro" id="IPR029060">
    <property type="entry name" value="PIN-like_dom_sf"/>
</dbReference>
<dbReference type="GO" id="GO:0004518">
    <property type="term" value="F:nuclease activity"/>
    <property type="evidence" value="ECO:0007669"/>
    <property type="project" value="UniProtKB-KW"/>
</dbReference>
<dbReference type="EMBL" id="WHZY01000011">
    <property type="protein sequence ID" value="NEG78849.1"/>
    <property type="molecule type" value="Genomic_DNA"/>
</dbReference>
<keyword evidence="3" id="KW-0378">Hydrolase</keyword>
<keyword evidence="2" id="KW-0479">Metal-binding</keyword>
<protein>
    <submittedName>
        <fullName evidence="6">DNA-binding protein</fullName>
    </submittedName>
</protein>
<dbReference type="InterPro" id="IPR002716">
    <property type="entry name" value="PIN_dom"/>
</dbReference>
<evidence type="ECO:0000256" key="4">
    <source>
        <dbReference type="ARBA" id="ARBA00022842"/>
    </source>
</evidence>
<gene>
    <name evidence="6" type="ORF">GFD22_07680</name>
</gene>
<reference evidence="6 7" key="1">
    <citation type="submission" date="2019-10" db="EMBL/GenBank/DDBJ databases">
        <title>Bifidobacterium from non-human primates.</title>
        <authorList>
            <person name="Modesto M."/>
        </authorList>
    </citation>
    <scope>NUCLEOTIDE SEQUENCE [LARGE SCALE GENOMIC DNA]</scope>
    <source>
        <strain evidence="6 7">TREC</strain>
    </source>
</reference>
<keyword evidence="6" id="KW-0238">DNA-binding</keyword>
<evidence type="ECO:0000256" key="3">
    <source>
        <dbReference type="ARBA" id="ARBA00022801"/>
    </source>
</evidence>
<keyword evidence="7" id="KW-1185">Reference proteome</keyword>
<dbReference type="CDD" id="cd09854">
    <property type="entry name" value="PIN_VapC-like"/>
    <property type="match status" value="1"/>
</dbReference>
<evidence type="ECO:0000313" key="6">
    <source>
        <dbReference type="EMBL" id="NEG78849.1"/>
    </source>
</evidence>
<keyword evidence="1" id="KW-0540">Nuclease</keyword>
<dbReference type="AlphaFoldDB" id="A0A7K3TJF7"/>
<evidence type="ECO:0000256" key="1">
    <source>
        <dbReference type="ARBA" id="ARBA00022722"/>
    </source>
</evidence>
<name>A0A7K3TJF7_9BIFI</name>
<sequence length="169" mass="19397">MRNEEFRCSVMCDTNVLIYYMLCTPPFFLRVFDLFNLCAQQNIRMVCTALSLKDVFYITPGRFRDRYMEDESELVKSFASNMLPRVARTSVSQLRKMMAVLPVGDDECAAAEGLYGRHPDFEDNLLVAAAQRAGVRYMATYDKQLIRHFPELCMRPEDIAARLGDPTPA</sequence>
<dbReference type="RefSeq" id="WP_152350818.1">
    <property type="nucleotide sequence ID" value="NZ_WBSN01000015.1"/>
</dbReference>
<dbReference type="Proteomes" id="UP000469763">
    <property type="component" value="Unassembled WGS sequence"/>
</dbReference>
<comment type="caution">
    <text evidence="6">The sequence shown here is derived from an EMBL/GenBank/DDBJ whole genome shotgun (WGS) entry which is preliminary data.</text>
</comment>
<keyword evidence="4" id="KW-0460">Magnesium</keyword>
<dbReference type="GO" id="GO:0003677">
    <property type="term" value="F:DNA binding"/>
    <property type="evidence" value="ECO:0007669"/>
    <property type="project" value="UniProtKB-KW"/>
</dbReference>
<evidence type="ECO:0000313" key="7">
    <source>
        <dbReference type="Proteomes" id="UP000469763"/>
    </source>
</evidence>
<dbReference type="GO" id="GO:0016787">
    <property type="term" value="F:hydrolase activity"/>
    <property type="evidence" value="ECO:0007669"/>
    <property type="project" value="UniProtKB-KW"/>
</dbReference>
<feature type="domain" description="PIN" evidence="5">
    <location>
        <begin position="10"/>
        <end position="143"/>
    </location>
</feature>
<dbReference type="Pfam" id="PF13470">
    <property type="entry name" value="PIN_3"/>
    <property type="match status" value="1"/>
</dbReference>
<accession>A0A7K3TJF7</accession>
<dbReference type="Gene3D" id="3.40.50.1010">
    <property type="entry name" value="5'-nuclease"/>
    <property type="match status" value="1"/>
</dbReference>
<dbReference type="GO" id="GO:0046872">
    <property type="term" value="F:metal ion binding"/>
    <property type="evidence" value="ECO:0007669"/>
    <property type="project" value="UniProtKB-KW"/>
</dbReference>
<evidence type="ECO:0000256" key="2">
    <source>
        <dbReference type="ARBA" id="ARBA00022723"/>
    </source>
</evidence>
<dbReference type="OrthoDB" id="3173659at2"/>
<organism evidence="6 7">
    <name type="scientific">Bifidobacterium avesanii</name>
    <dbReference type="NCBI Taxonomy" id="1798157"/>
    <lineage>
        <taxon>Bacteria</taxon>
        <taxon>Bacillati</taxon>
        <taxon>Actinomycetota</taxon>
        <taxon>Actinomycetes</taxon>
        <taxon>Bifidobacteriales</taxon>
        <taxon>Bifidobacteriaceae</taxon>
        <taxon>Bifidobacterium</taxon>
    </lineage>
</organism>
<dbReference type="SUPFAM" id="SSF88723">
    <property type="entry name" value="PIN domain-like"/>
    <property type="match status" value="1"/>
</dbReference>
<evidence type="ECO:0000259" key="5">
    <source>
        <dbReference type="Pfam" id="PF13470"/>
    </source>
</evidence>
<proteinExistence type="predicted"/>